<evidence type="ECO:0000313" key="7">
    <source>
        <dbReference type="Proteomes" id="UP000326546"/>
    </source>
</evidence>
<evidence type="ECO:0000256" key="1">
    <source>
        <dbReference type="ARBA" id="ARBA00022553"/>
    </source>
</evidence>
<dbReference type="SUPFAM" id="SSF52172">
    <property type="entry name" value="CheY-like"/>
    <property type="match status" value="1"/>
</dbReference>
<dbReference type="Gene3D" id="3.40.50.2300">
    <property type="match status" value="1"/>
</dbReference>
<dbReference type="KEGG" id="serw:FY030_01130"/>
<sequence length="212" mass="22243">MTALRVLVVDDHEIVTTGLSLLLGQTGEIEVVATITDPRATLDAVARTSPDVVLTDLSMPGVSGTDLIAELRSAHPDLPVLILSATSNPVEIANGIRAGAVGFVPKHAALADIRGALAQAARGEMVVSPEVGAALARHLREPQEKAPLSEREREILTLVSLGMTNGQICRRLYLSEATVKTYLARCYTKLGVNDRAAAVRAAIAQGLIDPAG</sequence>
<dbReference type="PANTHER" id="PTHR43214">
    <property type="entry name" value="TWO-COMPONENT RESPONSE REGULATOR"/>
    <property type="match status" value="1"/>
</dbReference>
<accession>A0A5J6V2X7</accession>
<dbReference type="RefSeq" id="WP_158059909.1">
    <property type="nucleotide sequence ID" value="NZ_CP044427.1"/>
</dbReference>
<keyword evidence="7" id="KW-1185">Reference proteome</keyword>
<gene>
    <name evidence="6" type="ORF">FY030_01130</name>
</gene>
<dbReference type="EMBL" id="CP044427">
    <property type="protein sequence ID" value="QFG67511.1"/>
    <property type="molecule type" value="Genomic_DNA"/>
</dbReference>
<dbReference type="CDD" id="cd17535">
    <property type="entry name" value="REC_NarL-like"/>
    <property type="match status" value="1"/>
</dbReference>
<dbReference type="InterPro" id="IPR016032">
    <property type="entry name" value="Sig_transdc_resp-reg_C-effctor"/>
</dbReference>
<dbReference type="OrthoDB" id="9808843at2"/>
<dbReference type="GO" id="GO:0000160">
    <property type="term" value="P:phosphorelay signal transduction system"/>
    <property type="evidence" value="ECO:0007669"/>
    <property type="project" value="InterPro"/>
</dbReference>
<dbReference type="InterPro" id="IPR011006">
    <property type="entry name" value="CheY-like_superfamily"/>
</dbReference>
<name>A0A5J6V2X7_9MICO</name>
<reference evidence="6 7" key="1">
    <citation type="submission" date="2019-09" db="EMBL/GenBank/DDBJ databases">
        <title>Serinicoccus pratensis sp. nov., isolated from meadow soil.</title>
        <authorList>
            <person name="Zhang W."/>
        </authorList>
    </citation>
    <scope>NUCLEOTIDE SEQUENCE [LARGE SCALE GENOMIC DNA]</scope>
    <source>
        <strain evidence="6 7">W204</strain>
    </source>
</reference>
<dbReference type="GO" id="GO:0003677">
    <property type="term" value="F:DNA binding"/>
    <property type="evidence" value="ECO:0007669"/>
    <property type="project" value="UniProtKB-KW"/>
</dbReference>
<feature type="modified residue" description="4-aspartylphosphate" evidence="3">
    <location>
        <position position="56"/>
    </location>
</feature>
<proteinExistence type="predicted"/>
<dbReference type="PROSITE" id="PS50043">
    <property type="entry name" value="HTH_LUXR_2"/>
    <property type="match status" value="1"/>
</dbReference>
<dbReference type="Pfam" id="PF00196">
    <property type="entry name" value="GerE"/>
    <property type="match status" value="1"/>
</dbReference>
<dbReference type="PRINTS" id="PR00038">
    <property type="entry name" value="HTHLUXR"/>
</dbReference>
<dbReference type="SMART" id="SM00421">
    <property type="entry name" value="HTH_LUXR"/>
    <property type="match status" value="1"/>
</dbReference>
<dbReference type="Proteomes" id="UP000326546">
    <property type="component" value="Chromosome"/>
</dbReference>
<evidence type="ECO:0000313" key="6">
    <source>
        <dbReference type="EMBL" id="QFG67511.1"/>
    </source>
</evidence>
<dbReference type="AlphaFoldDB" id="A0A5J6V2X7"/>
<dbReference type="InterPro" id="IPR058245">
    <property type="entry name" value="NreC/VraR/RcsB-like_REC"/>
</dbReference>
<dbReference type="InterPro" id="IPR039420">
    <property type="entry name" value="WalR-like"/>
</dbReference>
<evidence type="ECO:0000256" key="3">
    <source>
        <dbReference type="PROSITE-ProRule" id="PRU00169"/>
    </source>
</evidence>
<dbReference type="SUPFAM" id="SSF46894">
    <property type="entry name" value="C-terminal effector domain of the bipartite response regulators"/>
    <property type="match status" value="1"/>
</dbReference>
<dbReference type="InterPro" id="IPR001789">
    <property type="entry name" value="Sig_transdc_resp-reg_receiver"/>
</dbReference>
<dbReference type="GO" id="GO:0006355">
    <property type="term" value="P:regulation of DNA-templated transcription"/>
    <property type="evidence" value="ECO:0007669"/>
    <property type="project" value="InterPro"/>
</dbReference>
<protein>
    <submittedName>
        <fullName evidence="6">Response regulator transcription factor</fullName>
    </submittedName>
</protein>
<evidence type="ECO:0000256" key="2">
    <source>
        <dbReference type="ARBA" id="ARBA00023125"/>
    </source>
</evidence>
<dbReference type="SMART" id="SM00448">
    <property type="entry name" value="REC"/>
    <property type="match status" value="1"/>
</dbReference>
<keyword evidence="2" id="KW-0238">DNA-binding</keyword>
<dbReference type="CDD" id="cd06170">
    <property type="entry name" value="LuxR_C_like"/>
    <property type="match status" value="1"/>
</dbReference>
<keyword evidence="1 3" id="KW-0597">Phosphoprotein</keyword>
<feature type="domain" description="HTH luxR-type" evidence="4">
    <location>
        <begin position="141"/>
        <end position="206"/>
    </location>
</feature>
<dbReference type="InterPro" id="IPR000792">
    <property type="entry name" value="Tscrpt_reg_LuxR_C"/>
</dbReference>
<organism evidence="6 7">
    <name type="scientific">Ornithinimicrobium pratense</name>
    <dbReference type="NCBI Taxonomy" id="2593973"/>
    <lineage>
        <taxon>Bacteria</taxon>
        <taxon>Bacillati</taxon>
        <taxon>Actinomycetota</taxon>
        <taxon>Actinomycetes</taxon>
        <taxon>Micrococcales</taxon>
        <taxon>Ornithinimicrobiaceae</taxon>
        <taxon>Ornithinimicrobium</taxon>
    </lineage>
</organism>
<evidence type="ECO:0000259" key="5">
    <source>
        <dbReference type="PROSITE" id="PS50110"/>
    </source>
</evidence>
<evidence type="ECO:0000259" key="4">
    <source>
        <dbReference type="PROSITE" id="PS50043"/>
    </source>
</evidence>
<dbReference type="PROSITE" id="PS50110">
    <property type="entry name" value="RESPONSE_REGULATORY"/>
    <property type="match status" value="1"/>
</dbReference>
<feature type="domain" description="Response regulatory" evidence="5">
    <location>
        <begin position="5"/>
        <end position="121"/>
    </location>
</feature>
<dbReference type="Pfam" id="PF00072">
    <property type="entry name" value="Response_reg"/>
    <property type="match status" value="1"/>
</dbReference>